<dbReference type="Proteomes" id="UP000032142">
    <property type="component" value="Unassembled WGS sequence"/>
</dbReference>
<name>A0A0B0NTK7_GOSAR</name>
<dbReference type="EMBL" id="KN409126">
    <property type="protein sequence ID" value="KHG17823.1"/>
    <property type="molecule type" value="Genomic_DNA"/>
</dbReference>
<protein>
    <submittedName>
        <fullName evidence="2">Retinal dehydrogenase 1</fullName>
    </submittedName>
</protein>
<evidence type="ECO:0000313" key="3">
    <source>
        <dbReference type="Proteomes" id="UP000032142"/>
    </source>
</evidence>
<proteinExistence type="predicted"/>
<evidence type="ECO:0000256" key="1">
    <source>
        <dbReference type="SAM" id="MobiDB-lite"/>
    </source>
</evidence>
<keyword evidence="3" id="KW-1185">Reference proteome</keyword>
<feature type="compositionally biased region" description="Basic and acidic residues" evidence="1">
    <location>
        <begin position="1"/>
        <end position="21"/>
    </location>
</feature>
<gene>
    <name evidence="2" type="ORF">F383_21091</name>
</gene>
<accession>A0A0B0NTK7</accession>
<dbReference type="AlphaFoldDB" id="A0A0B0NTK7"/>
<feature type="region of interest" description="Disordered" evidence="1">
    <location>
        <begin position="1"/>
        <end position="26"/>
    </location>
</feature>
<sequence>MIQRNEKEESKKSEKRAENGENRPTWEINTAWTSSYGCVTQLCPLAGSKYDLHGRVPTKPKYNPFRKRPILRDLRHSKDYLNT</sequence>
<organism evidence="2 3">
    <name type="scientific">Gossypium arboreum</name>
    <name type="common">Tree cotton</name>
    <name type="synonym">Gossypium nanking</name>
    <dbReference type="NCBI Taxonomy" id="29729"/>
    <lineage>
        <taxon>Eukaryota</taxon>
        <taxon>Viridiplantae</taxon>
        <taxon>Streptophyta</taxon>
        <taxon>Embryophyta</taxon>
        <taxon>Tracheophyta</taxon>
        <taxon>Spermatophyta</taxon>
        <taxon>Magnoliopsida</taxon>
        <taxon>eudicotyledons</taxon>
        <taxon>Gunneridae</taxon>
        <taxon>Pentapetalae</taxon>
        <taxon>rosids</taxon>
        <taxon>malvids</taxon>
        <taxon>Malvales</taxon>
        <taxon>Malvaceae</taxon>
        <taxon>Malvoideae</taxon>
        <taxon>Gossypium</taxon>
    </lineage>
</organism>
<evidence type="ECO:0000313" key="2">
    <source>
        <dbReference type="EMBL" id="KHG17823.1"/>
    </source>
</evidence>
<reference evidence="3" key="1">
    <citation type="submission" date="2014-09" db="EMBL/GenBank/DDBJ databases">
        <authorList>
            <person name="Mudge J."/>
            <person name="Ramaraj T."/>
            <person name="Lindquist I.E."/>
            <person name="Bharti A.K."/>
            <person name="Sundararajan A."/>
            <person name="Cameron C.T."/>
            <person name="Woodward J.E."/>
            <person name="May G.D."/>
            <person name="Brubaker C."/>
            <person name="Broadhvest J."/>
            <person name="Wilkins T.A."/>
        </authorList>
    </citation>
    <scope>NUCLEOTIDE SEQUENCE</scope>
    <source>
        <strain evidence="3">cv. AKA8401</strain>
    </source>
</reference>